<evidence type="ECO:0000259" key="2">
    <source>
        <dbReference type="Pfam" id="PF26130"/>
    </source>
</evidence>
<dbReference type="Proteomes" id="UP001341840">
    <property type="component" value="Unassembled WGS sequence"/>
</dbReference>
<feature type="region of interest" description="Disordered" evidence="1">
    <location>
        <begin position="129"/>
        <end position="488"/>
    </location>
</feature>
<feature type="compositionally biased region" description="Polar residues" evidence="1">
    <location>
        <begin position="199"/>
        <end position="210"/>
    </location>
</feature>
<name>A0ABU6ZHG8_9FABA</name>
<reference evidence="3 4" key="1">
    <citation type="journal article" date="2023" name="Plants (Basel)">
        <title>Bridging the Gap: Combining Genomics and Transcriptomics Approaches to Understand Stylosanthes scabra, an Orphan Legume from the Brazilian Caatinga.</title>
        <authorList>
            <person name="Ferreira-Neto J.R.C."/>
            <person name="da Silva M.D."/>
            <person name="Binneck E."/>
            <person name="de Melo N.F."/>
            <person name="da Silva R.H."/>
            <person name="de Melo A.L.T.M."/>
            <person name="Pandolfi V."/>
            <person name="Bustamante F.O."/>
            <person name="Brasileiro-Vidal A.C."/>
            <person name="Benko-Iseppon A.M."/>
        </authorList>
    </citation>
    <scope>NUCLEOTIDE SEQUENCE [LARGE SCALE GENOMIC DNA]</scope>
    <source>
        <tissue evidence="3">Leaves</tissue>
    </source>
</reference>
<organism evidence="3 4">
    <name type="scientific">Stylosanthes scabra</name>
    <dbReference type="NCBI Taxonomy" id="79078"/>
    <lineage>
        <taxon>Eukaryota</taxon>
        <taxon>Viridiplantae</taxon>
        <taxon>Streptophyta</taxon>
        <taxon>Embryophyta</taxon>
        <taxon>Tracheophyta</taxon>
        <taxon>Spermatophyta</taxon>
        <taxon>Magnoliopsida</taxon>
        <taxon>eudicotyledons</taxon>
        <taxon>Gunneridae</taxon>
        <taxon>Pentapetalae</taxon>
        <taxon>rosids</taxon>
        <taxon>fabids</taxon>
        <taxon>Fabales</taxon>
        <taxon>Fabaceae</taxon>
        <taxon>Papilionoideae</taxon>
        <taxon>50 kb inversion clade</taxon>
        <taxon>dalbergioids sensu lato</taxon>
        <taxon>Dalbergieae</taxon>
        <taxon>Pterocarpus clade</taxon>
        <taxon>Stylosanthes</taxon>
    </lineage>
</organism>
<feature type="compositionally biased region" description="Basic and acidic residues" evidence="1">
    <location>
        <begin position="168"/>
        <end position="178"/>
    </location>
</feature>
<keyword evidence="4" id="KW-1185">Reference proteome</keyword>
<dbReference type="Pfam" id="PF26130">
    <property type="entry name" value="PB1-like"/>
    <property type="match status" value="1"/>
</dbReference>
<sequence length="541" mass="59884">MAPLITLVFHHMGRLERNSNGVVKYSGGLVSDIEVVNPDTCNLSMVEEMNLDLGYSSTKGVYWLVPGLGLGNGLRLLVTDEEVANMCDATLDNGNMVHVYVEHPVIADPIVIEQVVVSDDIHEADAEILEGDDEVVDQPEKDQNDVNNENQNDGIQSDGLNASSAQGHNEDSNVEVRQRKGWKPRKKFPRPPPSGKPQLASNNNDQTQEQVRIEPVSENNNEHEEQSMVEPGSENNNQADDQGDLRAHQADGSGQERTSRRNLSRPPLLGQRIIPPREENEAPSVVVPQPSDDGSDNEPDEYQYQSEELRTPPGSDDEEPEEGHNSRRYLLKRNEEAGEQHIKEQPQEQQLADEEPVGAEPHEEQQLHNHVDGVSEEDLTQGHPQLQPKDEQPPSREGRTNITPSRRGRTNIAPSRHAAQSRQQQAPPNAVASSSARKGAFRTKMPIVRPPAFMRSAPTDPLQGRPNAPMKSVAHNRPNPPFRPPQSRLNAQVNHVSAGASSCGPRQPMVSKETMIEVSKTTISRFSDFMPSQPNDKDKNA</sequence>
<feature type="compositionally biased region" description="Polar residues" evidence="1">
    <location>
        <begin position="154"/>
        <end position="167"/>
    </location>
</feature>
<feature type="compositionally biased region" description="Low complexity" evidence="1">
    <location>
        <begin position="413"/>
        <end position="428"/>
    </location>
</feature>
<gene>
    <name evidence="3" type="ORF">PIB30_053658</name>
</gene>
<protein>
    <recommendedName>
        <fullName evidence="2">PB1-like domain-containing protein</fullName>
    </recommendedName>
</protein>
<feature type="compositionally biased region" description="Basic and acidic residues" evidence="1">
    <location>
        <begin position="332"/>
        <end position="346"/>
    </location>
</feature>
<dbReference type="EMBL" id="JASCZI010272261">
    <property type="protein sequence ID" value="MED6221357.1"/>
    <property type="molecule type" value="Genomic_DNA"/>
</dbReference>
<evidence type="ECO:0000313" key="3">
    <source>
        <dbReference type="EMBL" id="MED6221357.1"/>
    </source>
</evidence>
<proteinExistence type="predicted"/>
<accession>A0ABU6ZHG8</accession>
<feature type="compositionally biased region" description="Basic and acidic residues" evidence="1">
    <location>
        <begin position="388"/>
        <end position="399"/>
    </location>
</feature>
<feature type="compositionally biased region" description="Basic residues" evidence="1">
    <location>
        <begin position="179"/>
        <end position="189"/>
    </location>
</feature>
<dbReference type="InterPro" id="IPR058594">
    <property type="entry name" value="PB1-like_dom_pln"/>
</dbReference>
<evidence type="ECO:0000256" key="1">
    <source>
        <dbReference type="SAM" id="MobiDB-lite"/>
    </source>
</evidence>
<evidence type="ECO:0000313" key="4">
    <source>
        <dbReference type="Proteomes" id="UP001341840"/>
    </source>
</evidence>
<feature type="compositionally biased region" description="Basic and acidic residues" evidence="1">
    <location>
        <begin position="360"/>
        <end position="373"/>
    </location>
</feature>
<comment type="caution">
    <text evidence="3">The sequence shown here is derived from an EMBL/GenBank/DDBJ whole genome shotgun (WGS) entry which is preliminary data.</text>
</comment>
<feature type="domain" description="PB1-like" evidence="2">
    <location>
        <begin position="1"/>
        <end position="103"/>
    </location>
</feature>